<dbReference type="Gene3D" id="3.30.2350.10">
    <property type="entry name" value="Pseudouridine synthase"/>
    <property type="match status" value="1"/>
</dbReference>
<dbReference type="PROSITE" id="PS01129">
    <property type="entry name" value="PSI_RLU"/>
    <property type="match status" value="1"/>
</dbReference>
<dbReference type="GO" id="GO:0003723">
    <property type="term" value="F:RNA binding"/>
    <property type="evidence" value="ECO:0007669"/>
    <property type="project" value="InterPro"/>
</dbReference>
<accession>A0A3B0VFL9</accession>
<dbReference type="PANTHER" id="PTHR21600">
    <property type="entry name" value="MITOCHONDRIAL RNA PSEUDOURIDINE SYNTHASE"/>
    <property type="match status" value="1"/>
</dbReference>
<proteinExistence type="inferred from homology"/>
<dbReference type="PANTHER" id="PTHR21600:SF44">
    <property type="entry name" value="RIBOSOMAL LARGE SUBUNIT PSEUDOURIDINE SYNTHASE D"/>
    <property type="match status" value="1"/>
</dbReference>
<dbReference type="InterPro" id="IPR050188">
    <property type="entry name" value="RluA_PseudoU_synthase"/>
</dbReference>
<dbReference type="EMBL" id="UOEX01000435">
    <property type="protein sequence ID" value="VAW42335.1"/>
    <property type="molecule type" value="Genomic_DNA"/>
</dbReference>
<feature type="domain" description="RNA-binding S4" evidence="3">
    <location>
        <begin position="22"/>
        <end position="90"/>
    </location>
</feature>
<dbReference type="Gene3D" id="3.10.290.10">
    <property type="entry name" value="RNA-binding S4 domain"/>
    <property type="match status" value="1"/>
</dbReference>
<gene>
    <name evidence="4" type="ORF">MNBD_DELTA03-566</name>
</gene>
<evidence type="ECO:0000256" key="1">
    <source>
        <dbReference type="ARBA" id="ARBA00010876"/>
    </source>
</evidence>
<reference evidence="4" key="1">
    <citation type="submission" date="2018-06" db="EMBL/GenBank/DDBJ databases">
        <authorList>
            <person name="Zhirakovskaya E."/>
        </authorList>
    </citation>
    <scope>NUCLEOTIDE SEQUENCE</scope>
</reference>
<dbReference type="GO" id="GO:0160140">
    <property type="term" value="F:23S rRNA pseudouridine(1911/1915/1917) synthase activity"/>
    <property type="evidence" value="ECO:0007669"/>
    <property type="project" value="UniProtKB-EC"/>
</dbReference>
<dbReference type="SUPFAM" id="SSF55174">
    <property type="entry name" value="Alpha-L RNA-binding motif"/>
    <property type="match status" value="1"/>
</dbReference>
<dbReference type="InterPro" id="IPR036986">
    <property type="entry name" value="S4_RNA-bd_sf"/>
</dbReference>
<evidence type="ECO:0000256" key="2">
    <source>
        <dbReference type="ARBA" id="ARBA00023235"/>
    </source>
</evidence>
<dbReference type="SUPFAM" id="SSF55120">
    <property type="entry name" value="Pseudouridine synthase"/>
    <property type="match status" value="1"/>
</dbReference>
<sequence length="326" mass="35842">MPVEHRIQNTLEFTVQASHDGQRLDLFLTTRCEGLIPGSSRSMLQNLVRKGLVVVNDKIRKTGYRLRSGEQICLQVPAPEPVALVPEPVPFEVLFEDDDIIVISKPPGVVVHPACGHKTGTLVHGLLYHCADLSGINGTIRPGIVHRLDKDTSGVMVAAKHDAAHQSLVAQFKAKTIKKIYLALIDGRARPPEGRLHTLIGRHPVHRRKMAVRSTAGREAVTSWRTLHTFQEPLSLLEVRISTGRTHQIRVHMAYQGTPVAGDILYGHKKSSFSSLGISRQMLHAWHLSFTHPLNGAALDFTAPLWPDMASVIEGLGGWGGNDECS</sequence>
<dbReference type="InterPro" id="IPR002942">
    <property type="entry name" value="S4_RNA-bd"/>
</dbReference>
<dbReference type="PROSITE" id="PS50889">
    <property type="entry name" value="S4"/>
    <property type="match status" value="1"/>
</dbReference>
<organism evidence="4">
    <name type="scientific">hydrothermal vent metagenome</name>
    <dbReference type="NCBI Taxonomy" id="652676"/>
    <lineage>
        <taxon>unclassified sequences</taxon>
        <taxon>metagenomes</taxon>
        <taxon>ecological metagenomes</taxon>
    </lineage>
</organism>
<name>A0A3B0VFL9_9ZZZZ</name>
<dbReference type="InterPro" id="IPR006145">
    <property type="entry name" value="PsdUridine_synth_RsuA/RluA"/>
</dbReference>
<evidence type="ECO:0000259" key="3">
    <source>
        <dbReference type="SMART" id="SM00363"/>
    </source>
</evidence>
<comment type="similarity">
    <text evidence="1">Belongs to the pseudouridine synthase RluA family.</text>
</comment>
<evidence type="ECO:0000313" key="4">
    <source>
        <dbReference type="EMBL" id="VAW42335.1"/>
    </source>
</evidence>
<dbReference type="InterPro" id="IPR006224">
    <property type="entry name" value="PsdUridine_synth_RluA-like_CS"/>
</dbReference>
<protein>
    <submittedName>
        <fullName evidence="4">Ribosomal large subunit pseudouridine synthase D</fullName>
        <ecNumber evidence="4">5.4.99.23</ecNumber>
    </submittedName>
</protein>
<dbReference type="CDD" id="cd00165">
    <property type="entry name" value="S4"/>
    <property type="match status" value="1"/>
</dbReference>
<dbReference type="InterPro" id="IPR006225">
    <property type="entry name" value="PsdUridine_synth_RluC/D"/>
</dbReference>
<dbReference type="AlphaFoldDB" id="A0A3B0VFL9"/>
<dbReference type="Pfam" id="PF01479">
    <property type="entry name" value="S4"/>
    <property type="match status" value="1"/>
</dbReference>
<dbReference type="EC" id="5.4.99.23" evidence="4"/>
<keyword evidence="2 4" id="KW-0413">Isomerase</keyword>
<dbReference type="GO" id="GO:0000455">
    <property type="term" value="P:enzyme-directed rRNA pseudouridine synthesis"/>
    <property type="evidence" value="ECO:0007669"/>
    <property type="project" value="TreeGrafter"/>
</dbReference>
<dbReference type="CDD" id="cd02869">
    <property type="entry name" value="PseudoU_synth_RluA_like"/>
    <property type="match status" value="1"/>
</dbReference>
<dbReference type="NCBIfam" id="TIGR00005">
    <property type="entry name" value="rluA_subfam"/>
    <property type="match status" value="1"/>
</dbReference>
<dbReference type="InterPro" id="IPR020103">
    <property type="entry name" value="PsdUridine_synth_cat_dom_sf"/>
</dbReference>
<dbReference type="SMART" id="SM00363">
    <property type="entry name" value="S4"/>
    <property type="match status" value="1"/>
</dbReference>
<dbReference type="Pfam" id="PF00849">
    <property type="entry name" value="PseudoU_synth_2"/>
    <property type="match status" value="1"/>
</dbReference>